<keyword evidence="3 5" id="KW-0694">RNA-binding</keyword>
<dbReference type="RefSeq" id="WP_096205461.1">
    <property type="nucleotide sequence ID" value="NZ_FZMP01000124.1"/>
</dbReference>
<evidence type="ECO:0000256" key="4">
    <source>
        <dbReference type="ARBA" id="ARBA00023235"/>
    </source>
</evidence>
<dbReference type="PANTHER" id="PTHR21568:SF0">
    <property type="entry name" value="TRNA PSEUDOURIDINE SYNTHASE PUS10"/>
    <property type="match status" value="1"/>
</dbReference>
<feature type="active site" description="Nucleophile" evidence="5">
    <location>
        <position position="240"/>
    </location>
</feature>
<evidence type="ECO:0000313" key="8">
    <source>
        <dbReference type="Proteomes" id="UP000218615"/>
    </source>
</evidence>
<dbReference type="FunFam" id="3.30.70.2510:FF:000001">
    <property type="entry name" value="tRNA pseudouridine synthase Pus10"/>
    <property type="match status" value="1"/>
</dbReference>
<feature type="binding site" evidence="5">
    <location>
        <position position="376"/>
    </location>
    <ligand>
        <name>substrate</name>
    </ligand>
</feature>
<dbReference type="GO" id="GO:0160148">
    <property type="term" value="F:tRNA pseudouridine(55) synthase activity"/>
    <property type="evidence" value="ECO:0007669"/>
    <property type="project" value="UniProtKB-EC"/>
</dbReference>
<dbReference type="NCBIfam" id="TIGR01213">
    <property type="entry name" value="pseudo_Pus10arc"/>
    <property type="match status" value="1"/>
</dbReference>
<feature type="binding site" evidence="5">
    <location>
        <position position="306"/>
    </location>
    <ligand>
        <name>substrate</name>
    </ligand>
</feature>
<dbReference type="PROSITE" id="PS51165">
    <property type="entry name" value="THUMP"/>
    <property type="match status" value="1"/>
</dbReference>
<keyword evidence="8" id="KW-1185">Reference proteome</keyword>
<dbReference type="InterPro" id="IPR055174">
    <property type="entry name" value="Pus10_THUMP_arc"/>
</dbReference>
<proteinExistence type="inferred from homology"/>
<dbReference type="HAMAP" id="MF_01893">
    <property type="entry name" value="Pus10_arch"/>
    <property type="match status" value="1"/>
</dbReference>
<protein>
    <recommendedName>
        <fullName evidence="5">tRNA pseudouridine synthase Pus10</fullName>
        <ecNumber evidence="5">5.4.99.25</ecNumber>
    </recommendedName>
    <alternativeName>
        <fullName evidence="5">tRNA pseudouridine 54/55 synthase</fullName>
        <shortName evidence="5">Psi54/55 synthase</shortName>
    </alternativeName>
</protein>
<evidence type="ECO:0000313" key="7">
    <source>
        <dbReference type="EMBL" id="SNQ60919.1"/>
    </source>
</evidence>
<sequence>MTILDTARKLLHEGPICDHCLGRQFAKLSTGLSNDQRGKAIKLVLAMQAGADEDNELPKELKKSEEGKCWVCNNLFTHLDSWAQKAILALSDYEYDNFLVGTKVTGLLAENEELAWAESGTTFAEPLKTELNREVGKRIEKLTGKRANLKKPQIAVLLDIESDAVELGVNSLYIYGRYRKLVRGIPQTRWPCRECGGKGCERCGGTGRMYQESVDDLIKPHVLAAAQCEDTAFHGAGREDIDALMLGEGRPFIVEAKKPHKRHVDLRALESEINTKSDGKIEVQELKFVESEAVEQLKSMKADKIYRAMIEHNTTEEKLKSSINIISGAFIRQKTPTRVLHRRADLERTRKVHSIELESFDIDTAVLIIHCEGGLYVKELVSGDGGRTVPSIASLTESEAKVIELEVIKVG</sequence>
<dbReference type="InterPro" id="IPR020103">
    <property type="entry name" value="PsdUridine_synth_cat_dom_sf"/>
</dbReference>
<dbReference type="Pfam" id="PF22023">
    <property type="entry name" value="Pus10_THUMP_arc"/>
    <property type="match status" value="1"/>
</dbReference>
<evidence type="ECO:0000256" key="2">
    <source>
        <dbReference type="ARBA" id="ARBA00022694"/>
    </source>
</evidence>
<dbReference type="SUPFAM" id="SSF55120">
    <property type="entry name" value="Pseudouridine synthase"/>
    <property type="match status" value="1"/>
</dbReference>
<comment type="function">
    <text evidence="5">Responsible for synthesis of pseudouridine from uracil-54 and uracil-55 in the psi GC loop of transfer RNAs.</text>
</comment>
<organism evidence="7 8">
    <name type="scientific">Candidatus Methanoperedens nitratireducens</name>
    <dbReference type="NCBI Taxonomy" id="1392998"/>
    <lineage>
        <taxon>Archaea</taxon>
        <taxon>Methanobacteriati</taxon>
        <taxon>Methanobacteriota</taxon>
        <taxon>Stenosarchaea group</taxon>
        <taxon>Methanomicrobia</taxon>
        <taxon>Methanosarcinales</taxon>
        <taxon>ANME-2 cluster</taxon>
        <taxon>Candidatus Methanoperedentaceae</taxon>
        <taxon>Candidatus Methanoperedens</taxon>
    </lineage>
</organism>
<dbReference type="STRING" id="1392998.ANME2D_01358"/>
<dbReference type="GO" id="GO:0000049">
    <property type="term" value="F:tRNA binding"/>
    <property type="evidence" value="ECO:0007669"/>
    <property type="project" value="InterPro"/>
</dbReference>
<keyword evidence="4 5" id="KW-0413">Isomerase</keyword>
<evidence type="ECO:0000256" key="1">
    <source>
        <dbReference type="ARBA" id="ARBA00009652"/>
    </source>
</evidence>
<reference evidence="8" key="1">
    <citation type="submission" date="2017-06" db="EMBL/GenBank/DDBJ databases">
        <authorList>
            <person name="Cremers G."/>
        </authorList>
    </citation>
    <scope>NUCLEOTIDE SEQUENCE [LARGE SCALE GENOMIC DNA]</scope>
</reference>
<dbReference type="GO" id="GO:0031119">
    <property type="term" value="P:tRNA pseudouridine synthesis"/>
    <property type="evidence" value="ECO:0007669"/>
    <property type="project" value="UniProtKB-UniRule"/>
</dbReference>
<gene>
    <name evidence="7" type="primary">pus</name>
    <name evidence="5" type="synonym">pus10</name>
    <name evidence="7" type="ORF">MNV_210026</name>
</gene>
<comment type="catalytic activity">
    <reaction evidence="5">
        <text>uridine(55) in tRNA = pseudouridine(55) in tRNA</text>
        <dbReference type="Rhea" id="RHEA:42532"/>
        <dbReference type="Rhea" id="RHEA-COMP:10101"/>
        <dbReference type="Rhea" id="RHEA-COMP:10102"/>
        <dbReference type="ChEBI" id="CHEBI:65314"/>
        <dbReference type="ChEBI" id="CHEBI:65315"/>
        <dbReference type="EC" id="5.4.99.25"/>
    </reaction>
</comment>
<keyword evidence="2 5" id="KW-0819">tRNA processing</keyword>
<evidence type="ECO:0000256" key="5">
    <source>
        <dbReference type="HAMAP-Rule" id="MF_01893"/>
    </source>
</evidence>
<dbReference type="EMBL" id="FZMP01000124">
    <property type="protein sequence ID" value="SNQ60919.1"/>
    <property type="molecule type" value="Genomic_DNA"/>
</dbReference>
<dbReference type="Gene3D" id="3.30.70.3190">
    <property type="match status" value="1"/>
</dbReference>
<name>A0A284VNX9_9EURY</name>
<dbReference type="InterPro" id="IPR005912">
    <property type="entry name" value="Pus10"/>
</dbReference>
<dbReference type="Pfam" id="PF21238">
    <property type="entry name" value="Pus10_C"/>
    <property type="match status" value="1"/>
</dbReference>
<dbReference type="AlphaFoldDB" id="A0A284VNX9"/>
<dbReference type="PANTHER" id="PTHR21568">
    <property type="entry name" value="TRNA PSEUDOURIDINE SYNTHASE PUS10"/>
    <property type="match status" value="1"/>
</dbReference>
<dbReference type="EC" id="5.4.99.25" evidence="5"/>
<dbReference type="SMART" id="SM00981">
    <property type="entry name" value="THUMP"/>
    <property type="match status" value="1"/>
</dbReference>
<dbReference type="InterPro" id="IPR004114">
    <property type="entry name" value="THUMP_dom"/>
</dbReference>
<accession>A0A284VNX9</accession>
<evidence type="ECO:0000259" key="6">
    <source>
        <dbReference type="PROSITE" id="PS51165"/>
    </source>
</evidence>
<dbReference type="InterPro" id="IPR039894">
    <property type="entry name" value="Pus10-like"/>
</dbReference>
<evidence type="ECO:0000256" key="3">
    <source>
        <dbReference type="ARBA" id="ARBA00022884"/>
    </source>
</evidence>
<comment type="catalytic activity">
    <reaction evidence="5">
        <text>uridine(54) in tRNA = pseudouridine(54) in tRNA</text>
        <dbReference type="Rhea" id="RHEA:57876"/>
        <dbReference type="Rhea" id="RHEA-COMP:10193"/>
        <dbReference type="Rhea" id="RHEA-COMP:14141"/>
        <dbReference type="ChEBI" id="CHEBI:65314"/>
        <dbReference type="ChEBI" id="CHEBI:65315"/>
    </reaction>
</comment>
<dbReference type="Gene3D" id="3.30.70.2510">
    <property type="match status" value="1"/>
</dbReference>
<dbReference type="OrthoDB" id="10348at2157"/>
<comment type="similarity">
    <text evidence="1 5">Belongs to the pseudouridine synthase Pus10 family.</text>
</comment>
<dbReference type="InterPro" id="IPR048741">
    <property type="entry name" value="Pus10-like_C"/>
</dbReference>
<dbReference type="Proteomes" id="UP000218615">
    <property type="component" value="Unassembled WGS sequence"/>
</dbReference>
<feature type="domain" description="THUMP" evidence="6">
    <location>
        <begin position="55"/>
        <end position="171"/>
    </location>
</feature>